<sequence>MKTLKTLMLVSIFFMVFASCQNEETVLPNETQTEAADAKAAKSTDDLRLDYHEDYGVVRADEYPMNPEGVAKPTLDLFLEKGNLKKEDLKSYRIVKDEFSGIGLAEHRMEDGNVIQVPHEYERQPVYRFEAELNDGTKVRIIIIIICSNGLIIIIWW</sequence>
<evidence type="ECO:0008006" key="5">
    <source>
        <dbReference type="Google" id="ProtNLM"/>
    </source>
</evidence>
<dbReference type="RefSeq" id="WP_274640619.1">
    <property type="nucleotide sequence ID" value="NZ_JAIWJY010000008.1"/>
</dbReference>
<keyword evidence="1" id="KW-0812">Transmembrane</keyword>
<evidence type="ECO:0000256" key="2">
    <source>
        <dbReference type="SAM" id="SignalP"/>
    </source>
</evidence>
<keyword evidence="1" id="KW-0472">Membrane</keyword>
<feature type="signal peptide" evidence="2">
    <location>
        <begin position="1"/>
        <end position="18"/>
    </location>
</feature>
<dbReference type="AlphaFoldDB" id="A0A9X4EQH9"/>
<evidence type="ECO:0000313" key="4">
    <source>
        <dbReference type="Proteomes" id="UP001149303"/>
    </source>
</evidence>
<reference evidence="3" key="1">
    <citation type="submission" date="2021-09" db="EMBL/GenBank/DDBJ databases">
        <authorList>
            <person name="Smyrli M."/>
        </authorList>
    </citation>
    <scope>NUCLEOTIDE SEQUENCE</scope>
    <source>
        <strain evidence="3">LAR25</strain>
    </source>
</reference>
<protein>
    <recommendedName>
        <fullName evidence="5">Lipoprotein</fullName>
    </recommendedName>
</protein>
<proteinExistence type="predicted"/>
<keyword evidence="4" id="KW-1185">Reference proteome</keyword>
<dbReference type="Proteomes" id="UP001149303">
    <property type="component" value="Unassembled WGS sequence"/>
</dbReference>
<dbReference type="EMBL" id="JAIWJY010000008">
    <property type="protein sequence ID" value="MDE1207558.1"/>
    <property type="molecule type" value="Genomic_DNA"/>
</dbReference>
<evidence type="ECO:0000256" key="1">
    <source>
        <dbReference type="SAM" id="Phobius"/>
    </source>
</evidence>
<evidence type="ECO:0000313" key="3">
    <source>
        <dbReference type="EMBL" id="MDE1207558.1"/>
    </source>
</evidence>
<dbReference type="PROSITE" id="PS51257">
    <property type="entry name" value="PROKAR_LIPOPROTEIN"/>
    <property type="match status" value="1"/>
</dbReference>
<comment type="caution">
    <text evidence="3">The sequence shown here is derived from an EMBL/GenBank/DDBJ whole genome shotgun (WGS) entry which is preliminary data.</text>
</comment>
<keyword evidence="1" id="KW-1133">Transmembrane helix</keyword>
<feature type="chain" id="PRO_5040854738" description="Lipoprotein" evidence="2">
    <location>
        <begin position="19"/>
        <end position="157"/>
    </location>
</feature>
<name>A0A9X4EQH9_9FLAO</name>
<keyword evidence="2" id="KW-0732">Signal</keyword>
<organism evidence="3 4">
    <name type="scientific">Tenacibaculum larymnensis</name>
    <dbReference type="NCBI Taxonomy" id="2878201"/>
    <lineage>
        <taxon>Bacteria</taxon>
        <taxon>Pseudomonadati</taxon>
        <taxon>Bacteroidota</taxon>
        <taxon>Flavobacteriia</taxon>
        <taxon>Flavobacteriales</taxon>
        <taxon>Flavobacteriaceae</taxon>
        <taxon>Tenacibaculum</taxon>
    </lineage>
</organism>
<feature type="transmembrane region" description="Helical" evidence="1">
    <location>
        <begin position="139"/>
        <end position="156"/>
    </location>
</feature>
<gene>
    <name evidence="3" type="ORF">LCI24_12215</name>
</gene>
<accession>A0A9X4EQH9</accession>